<evidence type="ECO:0000313" key="4">
    <source>
        <dbReference type="Proteomes" id="UP000610594"/>
    </source>
</evidence>
<evidence type="ECO:0000313" key="3">
    <source>
        <dbReference type="EMBL" id="NHZ63572.1"/>
    </source>
</evidence>
<feature type="region of interest" description="Disordered" evidence="1">
    <location>
        <begin position="67"/>
        <end position="123"/>
    </location>
</feature>
<feature type="compositionally biased region" description="Pro residues" evidence="1">
    <location>
        <begin position="68"/>
        <end position="80"/>
    </location>
</feature>
<keyword evidence="2" id="KW-0812">Transmembrane</keyword>
<keyword evidence="2" id="KW-0472">Membrane</keyword>
<gene>
    <name evidence="3" type="ORF">F1735_14855</name>
</gene>
<evidence type="ECO:0008006" key="5">
    <source>
        <dbReference type="Google" id="ProtNLM"/>
    </source>
</evidence>
<comment type="caution">
    <text evidence="3">The sequence shown here is derived from an EMBL/GenBank/DDBJ whole genome shotgun (WGS) entry which is preliminary data.</text>
</comment>
<sequence length="232" mass="24528">MNFYASAHSPTINDRVLLRIGAGIAVSIALHGLLLFGYRQGLGLAPPWRDDAGQPREALTVTLRARPAPTPEVLPEPTPQVQPEIKPTPAFKPKQAVNTQRKKTAEAEPATASPTASTRPAPAESIAAPDVIALPETQAHAPEAFTVAPPSGTPQFDPDAARKFAREIATKPDPARAGMAVAQIPPKPYATDTKAARVIAQARRSNCKDGIPGGLLAPLLLLLDKKDSGCKW</sequence>
<keyword evidence="4" id="KW-1185">Reference proteome</keyword>
<organism evidence="3 4">
    <name type="scientific">Massilia genomosp. 1</name>
    <dbReference type="NCBI Taxonomy" id="2609280"/>
    <lineage>
        <taxon>Bacteria</taxon>
        <taxon>Pseudomonadati</taxon>
        <taxon>Pseudomonadota</taxon>
        <taxon>Betaproteobacteria</taxon>
        <taxon>Burkholderiales</taxon>
        <taxon>Oxalobacteraceae</taxon>
        <taxon>Telluria group</taxon>
        <taxon>Massilia</taxon>
    </lineage>
</organism>
<proteinExistence type="predicted"/>
<feature type="compositionally biased region" description="Low complexity" evidence="1">
    <location>
        <begin position="107"/>
        <end position="123"/>
    </location>
</feature>
<reference evidence="3 4" key="1">
    <citation type="submission" date="2019-10" db="EMBL/GenBank/DDBJ databases">
        <title>Taxonomy of Antarctic Massilia spp.: description of Massilia rubra sp. nov., Massilia aquatica sp. nov., Massilia mucilaginosa sp. nov., Massilia frigida sp. nov. isolated from streams, lakes and regoliths.</title>
        <authorList>
            <person name="Holochova P."/>
            <person name="Sedlacek I."/>
            <person name="Kralova S."/>
            <person name="Maslanova I."/>
            <person name="Busse H.-J."/>
            <person name="Stankova E."/>
            <person name="Vrbovska V."/>
            <person name="Kovarovic V."/>
            <person name="Bartak M."/>
            <person name="Svec P."/>
            <person name="Pantucek R."/>
        </authorList>
    </citation>
    <scope>NUCLEOTIDE SEQUENCE [LARGE SCALE GENOMIC DNA]</scope>
    <source>
        <strain evidence="3 4">CCM 8694</strain>
    </source>
</reference>
<protein>
    <recommendedName>
        <fullName evidence="5">Energy transducer TonB</fullName>
    </recommendedName>
</protein>
<evidence type="ECO:0000256" key="2">
    <source>
        <dbReference type="SAM" id="Phobius"/>
    </source>
</evidence>
<name>A0ABX0ML95_9BURK</name>
<feature type="transmembrane region" description="Helical" evidence="2">
    <location>
        <begin position="16"/>
        <end position="38"/>
    </location>
</feature>
<keyword evidence="2" id="KW-1133">Transmembrane helix</keyword>
<dbReference type="Proteomes" id="UP000610594">
    <property type="component" value="Unassembled WGS sequence"/>
</dbReference>
<accession>A0ABX0ML95</accession>
<dbReference type="EMBL" id="WHJF01000034">
    <property type="protein sequence ID" value="NHZ63572.1"/>
    <property type="molecule type" value="Genomic_DNA"/>
</dbReference>
<evidence type="ECO:0000256" key="1">
    <source>
        <dbReference type="SAM" id="MobiDB-lite"/>
    </source>
</evidence>
<dbReference type="RefSeq" id="WP_167237663.1">
    <property type="nucleotide sequence ID" value="NZ_WHJF01000034.1"/>
</dbReference>